<reference evidence="11 12" key="1">
    <citation type="submission" date="2023-07" db="EMBL/GenBank/DDBJ databases">
        <title>Genomic Encyclopedia of Type Strains, Phase IV (KMG-IV): sequencing the most valuable type-strain genomes for metagenomic binning, comparative biology and taxonomic classification.</title>
        <authorList>
            <person name="Goeker M."/>
        </authorList>
    </citation>
    <scope>NUCLEOTIDE SEQUENCE [LARGE SCALE GENOMIC DNA]</scope>
    <source>
        <strain evidence="11 12">DSM 25963</strain>
    </source>
</reference>
<dbReference type="InterPro" id="IPR004703">
    <property type="entry name" value="PTS_sugar-sp_permease"/>
</dbReference>
<feature type="transmembrane region" description="Helical" evidence="9">
    <location>
        <begin position="176"/>
        <end position="197"/>
    </location>
</feature>
<feature type="transmembrane region" description="Helical" evidence="9">
    <location>
        <begin position="93"/>
        <end position="113"/>
    </location>
</feature>
<proteinExistence type="predicted"/>
<dbReference type="Pfam" id="PF03611">
    <property type="entry name" value="EIIC-GAT"/>
    <property type="match status" value="1"/>
</dbReference>
<feature type="transmembrane region" description="Helical" evidence="9">
    <location>
        <begin position="36"/>
        <end position="58"/>
    </location>
</feature>
<keyword evidence="2" id="KW-0813">Transport</keyword>
<dbReference type="EMBL" id="JAURUP010000008">
    <property type="protein sequence ID" value="MDP9750568.1"/>
    <property type="molecule type" value="Genomic_DNA"/>
</dbReference>
<evidence type="ECO:0000256" key="7">
    <source>
        <dbReference type="ARBA" id="ARBA00022989"/>
    </source>
</evidence>
<dbReference type="InterPro" id="IPR013853">
    <property type="entry name" value="EIIC-GAT"/>
</dbReference>
<evidence type="ECO:0000313" key="12">
    <source>
        <dbReference type="Proteomes" id="UP001223886"/>
    </source>
</evidence>
<evidence type="ECO:0000256" key="9">
    <source>
        <dbReference type="SAM" id="Phobius"/>
    </source>
</evidence>
<evidence type="ECO:0000256" key="6">
    <source>
        <dbReference type="ARBA" id="ARBA00022692"/>
    </source>
</evidence>
<keyword evidence="7 9" id="KW-1133">Transmembrane helix</keyword>
<evidence type="ECO:0000256" key="2">
    <source>
        <dbReference type="ARBA" id="ARBA00022448"/>
    </source>
</evidence>
<dbReference type="Proteomes" id="UP001223886">
    <property type="component" value="Unassembled WGS sequence"/>
</dbReference>
<comment type="caution">
    <text evidence="11">The sequence shown here is derived from an EMBL/GenBank/DDBJ whole genome shotgun (WGS) entry which is preliminary data.</text>
</comment>
<evidence type="ECO:0000256" key="1">
    <source>
        <dbReference type="ARBA" id="ARBA00004651"/>
    </source>
</evidence>
<keyword evidence="6 9" id="KW-0812">Transmembrane</keyword>
<evidence type="ECO:0000256" key="5">
    <source>
        <dbReference type="ARBA" id="ARBA00022683"/>
    </source>
</evidence>
<comment type="subcellular location">
    <subcellularLocation>
        <location evidence="1">Cell membrane</location>
        <topology evidence="1">Multi-pass membrane protein</topology>
    </subcellularLocation>
</comment>
<keyword evidence="4" id="KW-0762">Sugar transport</keyword>
<keyword evidence="12" id="KW-1185">Reference proteome</keyword>
<dbReference type="RefSeq" id="WP_012994627.1">
    <property type="nucleotide sequence ID" value="NZ_JAURUP010000008.1"/>
</dbReference>
<organism evidence="11 12">
    <name type="scientific">Thermoanaerobacter pentosaceus</name>
    <dbReference type="NCBI Taxonomy" id="694059"/>
    <lineage>
        <taxon>Bacteria</taxon>
        <taxon>Bacillati</taxon>
        <taxon>Bacillota</taxon>
        <taxon>Clostridia</taxon>
        <taxon>Thermoanaerobacterales</taxon>
        <taxon>Thermoanaerobacteraceae</taxon>
        <taxon>Thermoanaerobacter</taxon>
    </lineage>
</organism>
<feature type="transmembrane region" description="Helical" evidence="9">
    <location>
        <begin position="294"/>
        <end position="321"/>
    </location>
</feature>
<gene>
    <name evidence="11" type="ORF">J2S24_001036</name>
</gene>
<feature type="transmembrane region" description="Helical" evidence="9">
    <location>
        <begin position="419"/>
        <end position="437"/>
    </location>
</feature>
<feature type="transmembrane region" description="Helical" evidence="9">
    <location>
        <begin position="246"/>
        <end position="273"/>
    </location>
</feature>
<dbReference type="PANTHER" id="PTHR37324">
    <property type="entry name" value="PTS SYSTEM GALACTITOL-SPECIFIC EIIC COMPONENT"/>
    <property type="match status" value="1"/>
</dbReference>
<feature type="transmembrane region" description="Helical" evidence="9">
    <location>
        <begin position="217"/>
        <end position="240"/>
    </location>
</feature>
<accession>A0ABT9M356</accession>
<keyword evidence="8 9" id="KW-0472">Membrane</keyword>
<evidence type="ECO:0000256" key="8">
    <source>
        <dbReference type="ARBA" id="ARBA00023136"/>
    </source>
</evidence>
<dbReference type="PANTHER" id="PTHR37324:SF2">
    <property type="entry name" value="PTS SYSTEM GALACTITOL-SPECIFIC EIIC COMPONENT"/>
    <property type="match status" value="1"/>
</dbReference>
<keyword evidence="5" id="KW-0598">Phosphotransferase system</keyword>
<keyword evidence="3" id="KW-1003">Cell membrane</keyword>
<dbReference type="PIRSF" id="PIRSF006304">
    <property type="entry name" value="GatC"/>
    <property type="match status" value="1"/>
</dbReference>
<feature type="domain" description="PTS EIIC type-2" evidence="10">
    <location>
        <begin position="6"/>
        <end position="433"/>
    </location>
</feature>
<protein>
    <submittedName>
        <fullName evidence="11">PTS system galactitol-specific IIC component</fullName>
    </submittedName>
</protein>
<name>A0ABT9M356_9THEO</name>
<dbReference type="InterPro" id="IPR013014">
    <property type="entry name" value="PTS_EIIC_2"/>
</dbReference>
<evidence type="ECO:0000259" key="10">
    <source>
        <dbReference type="PROSITE" id="PS51104"/>
    </source>
</evidence>
<sequence>MLKTIIQYILDLGPSVFLPILMIIIGLIVRMKPSKAISAALTLGVAFAGMSVILNFMFDQISPAAQAFVKATGLKLNALDLGWTPVAAIAWSWPYAFLMFPIQIIINLIMLAFKWTDCLNIDMWNVWNKVLTAVLVQGVTGSVTLGLVVGAIEVVLELKNADLLHNQIYELTKIPGISLPHALGLTAVILAPLNRLLDFIPGINRINLNSEALKEKLGIFGENHILGFIIGVLIAIFARYDLKHTLILGVSSAAALTLFPMVATLFITALLPISDAAAEFMKKRFPGRQFYIGLDWPFLAGQPSLWVTTILLVPVILLMAIILPGNIVLPFGGILNICLAATAVVVTGGNLLRMLILGIITTPLYMYVATYFAPMITNLAKQVKTIEIPAGQLITWNGMEAPEFRYVFSVAAKMFKGDILPGLPLLIGYALLYWWYFKYMLKKEKEAAERISATSQSL</sequence>
<feature type="transmembrane region" description="Helical" evidence="9">
    <location>
        <begin position="6"/>
        <end position="29"/>
    </location>
</feature>
<evidence type="ECO:0000256" key="3">
    <source>
        <dbReference type="ARBA" id="ARBA00022475"/>
    </source>
</evidence>
<evidence type="ECO:0000256" key="4">
    <source>
        <dbReference type="ARBA" id="ARBA00022597"/>
    </source>
</evidence>
<feature type="transmembrane region" description="Helical" evidence="9">
    <location>
        <begin position="354"/>
        <end position="373"/>
    </location>
</feature>
<evidence type="ECO:0000313" key="11">
    <source>
        <dbReference type="EMBL" id="MDP9750568.1"/>
    </source>
</evidence>
<feature type="transmembrane region" description="Helical" evidence="9">
    <location>
        <begin position="134"/>
        <end position="156"/>
    </location>
</feature>
<feature type="transmembrane region" description="Helical" evidence="9">
    <location>
        <begin position="327"/>
        <end position="347"/>
    </location>
</feature>
<dbReference type="PROSITE" id="PS51104">
    <property type="entry name" value="PTS_EIIC_TYPE_2"/>
    <property type="match status" value="1"/>
</dbReference>